<name>A0AC34RK66_9BILA</name>
<proteinExistence type="predicted"/>
<evidence type="ECO:0000313" key="1">
    <source>
        <dbReference type="Proteomes" id="UP000887576"/>
    </source>
</evidence>
<dbReference type="WBParaSite" id="JU765_v2.g7590.t1">
    <property type="protein sequence ID" value="JU765_v2.g7590.t1"/>
    <property type="gene ID" value="JU765_v2.g7590"/>
</dbReference>
<sequence>MVSPEKRAEVTIYLKKAGLVPLIKIADVGKLVAADKRKIDTYQRNLNLANDPDSFDFYKYHPFTEMMVYIEAVAAKYSSFVSIATLGPSAEGRDIKYLKIGYPSQSKKNALFIDAGIHAREWIAPATALYTINQLVTNSSFTDLLKAIDIYIAPSINPDGYEYSRDENRMWRKSRSVQEGCYGVDLNRNFDFQWMASDPNIGSCSATYSGPFPLSEIEAVNLANFILSHNDTIKAYLTFHSYGQEIVYPWGYAIYTYPPDVGDLNKLANVMEEAISDVHGNSYFIGSSADVLYPIGGASDDYSKFHGIKYVYTIELRDIGISGFDLPEEEIKPTGEEIFPALLAVADKVQNGPF</sequence>
<dbReference type="Proteomes" id="UP000887576">
    <property type="component" value="Unplaced"/>
</dbReference>
<organism evidence="1 2">
    <name type="scientific">Panagrolaimus sp. JU765</name>
    <dbReference type="NCBI Taxonomy" id="591449"/>
    <lineage>
        <taxon>Eukaryota</taxon>
        <taxon>Metazoa</taxon>
        <taxon>Ecdysozoa</taxon>
        <taxon>Nematoda</taxon>
        <taxon>Chromadorea</taxon>
        <taxon>Rhabditida</taxon>
        <taxon>Tylenchina</taxon>
        <taxon>Panagrolaimomorpha</taxon>
        <taxon>Panagrolaimoidea</taxon>
        <taxon>Panagrolaimidae</taxon>
        <taxon>Panagrolaimus</taxon>
    </lineage>
</organism>
<protein>
    <submittedName>
        <fullName evidence="2">Peptidase M14 carboxypeptidase A domain-containing protein</fullName>
    </submittedName>
</protein>
<evidence type="ECO:0000313" key="2">
    <source>
        <dbReference type="WBParaSite" id="JU765_v2.g7590.t1"/>
    </source>
</evidence>
<reference evidence="2" key="1">
    <citation type="submission" date="2022-11" db="UniProtKB">
        <authorList>
            <consortium name="WormBaseParasite"/>
        </authorList>
    </citation>
    <scope>IDENTIFICATION</scope>
</reference>
<accession>A0AC34RK66</accession>